<dbReference type="SUPFAM" id="SSF89623">
    <property type="entry name" value="Ribose/Galactose isomerase RpiB/AlsB"/>
    <property type="match status" value="1"/>
</dbReference>
<gene>
    <name evidence="4" type="ORF">HMPREF9455_02843</name>
</gene>
<feature type="binding site" evidence="3">
    <location>
        <begin position="93"/>
        <end position="97"/>
    </location>
    <ligand>
        <name>D-ribulose 5-phosphate</name>
        <dbReference type="ChEBI" id="CHEBI:58121"/>
    </ligand>
</feature>
<dbReference type="GO" id="GO:0004751">
    <property type="term" value="F:ribose-5-phosphate isomerase activity"/>
    <property type="evidence" value="ECO:0007669"/>
    <property type="project" value="TreeGrafter"/>
</dbReference>
<dbReference type="NCBIfam" id="NF004051">
    <property type="entry name" value="PRK05571.1"/>
    <property type="match status" value="1"/>
</dbReference>
<organism evidence="4 5">
    <name type="scientific">Dysgonomonas gadei ATCC BAA-286</name>
    <dbReference type="NCBI Taxonomy" id="742766"/>
    <lineage>
        <taxon>Bacteria</taxon>
        <taxon>Pseudomonadati</taxon>
        <taxon>Bacteroidota</taxon>
        <taxon>Bacteroidia</taxon>
        <taxon>Bacteroidales</taxon>
        <taxon>Dysgonomonadaceae</taxon>
        <taxon>Dysgonomonas</taxon>
    </lineage>
</organism>
<evidence type="ECO:0000313" key="4">
    <source>
        <dbReference type="EMBL" id="EGK00828.1"/>
    </source>
</evidence>
<proteinExistence type="inferred from homology"/>
<dbReference type="STRING" id="742766.HMPREF9455_02843"/>
<dbReference type="eggNOG" id="COG0698">
    <property type="taxonomic scope" value="Bacteria"/>
</dbReference>
<feature type="active site" description="Proton acceptor" evidence="2">
    <location>
        <position position="92"/>
    </location>
</feature>
<feature type="active site" description="Proton donor" evidence="2">
    <location>
        <position position="125"/>
    </location>
</feature>
<dbReference type="EMBL" id="ADLV01000034">
    <property type="protein sequence ID" value="EGK00828.1"/>
    <property type="molecule type" value="Genomic_DNA"/>
</dbReference>
<dbReference type="PANTHER" id="PTHR30345">
    <property type="entry name" value="RIBOSE-5-PHOSPHATE ISOMERASE B"/>
    <property type="match status" value="1"/>
</dbReference>
<dbReference type="InterPro" id="IPR003500">
    <property type="entry name" value="RpiB_LacA_LacB"/>
</dbReference>
<dbReference type="AlphaFoldDB" id="F5J0H6"/>
<dbReference type="NCBIfam" id="TIGR00689">
    <property type="entry name" value="rpiB_lacA_lacB"/>
    <property type="match status" value="1"/>
</dbReference>
<sequence length="169" mass="18880">MEGKQPATYHSSFITHHYPMSLFPIPSKPIGLASDHAGYPVKEYIISLFKEQGIPYTDFGTYGTQSVDYPDFGHKLGEAIDSGDCDKGIAICGTGNGINMTLNHHKHVRSALCWNTEIAKLVRMHNDANVLTLPGRFITEKEAYDMIEVFFNTDFEGGRHQGRIDKINC</sequence>
<dbReference type="Pfam" id="PF02502">
    <property type="entry name" value="LacAB_rpiB"/>
    <property type="match status" value="1"/>
</dbReference>
<evidence type="ECO:0000256" key="1">
    <source>
        <dbReference type="ARBA" id="ARBA00008754"/>
    </source>
</evidence>
<feature type="binding site" evidence="3">
    <location>
        <position position="126"/>
    </location>
    <ligand>
        <name>D-ribulose 5-phosphate</name>
        <dbReference type="ChEBI" id="CHEBI:58121"/>
    </ligand>
</feature>
<keyword evidence="5" id="KW-1185">Reference proteome</keyword>
<name>F5J0H6_9BACT</name>
<dbReference type="Proteomes" id="UP000004913">
    <property type="component" value="Unassembled WGS sequence"/>
</dbReference>
<dbReference type="GO" id="GO:0019316">
    <property type="term" value="P:D-allose catabolic process"/>
    <property type="evidence" value="ECO:0007669"/>
    <property type="project" value="TreeGrafter"/>
</dbReference>
<evidence type="ECO:0000256" key="3">
    <source>
        <dbReference type="PIRSR" id="PIRSR005384-2"/>
    </source>
</evidence>
<dbReference type="HOGENOM" id="CLU_091396_4_1_10"/>
<dbReference type="GO" id="GO:0009052">
    <property type="term" value="P:pentose-phosphate shunt, non-oxidative branch"/>
    <property type="evidence" value="ECO:0007669"/>
    <property type="project" value="TreeGrafter"/>
</dbReference>
<reference evidence="4 5" key="1">
    <citation type="submission" date="2011-04" db="EMBL/GenBank/DDBJ databases">
        <title>The Genome Sequence of Dysgonomonas gadei ATCC BAA-286.</title>
        <authorList>
            <consortium name="The Broad Institute Genome Sequencing Platform"/>
            <person name="Earl A."/>
            <person name="Ward D."/>
            <person name="Feldgarden M."/>
            <person name="Gevers D."/>
            <person name="Pudlo N."/>
            <person name="Martens E."/>
            <person name="Allen-Vercoe E."/>
            <person name="Young S.K."/>
            <person name="Zeng Q."/>
            <person name="Gargeya S."/>
            <person name="Fitzgerald M."/>
            <person name="Haas B."/>
            <person name="Abouelleil A."/>
            <person name="Alvarado L."/>
            <person name="Arachchi H.M."/>
            <person name="Berlin A."/>
            <person name="Brown A."/>
            <person name="Chapman S.B."/>
            <person name="Chen Z."/>
            <person name="Dunbar C."/>
            <person name="Freedman E."/>
            <person name="Gearin G."/>
            <person name="Gellesch M."/>
            <person name="Goldberg J."/>
            <person name="Griggs A."/>
            <person name="Gujja S."/>
            <person name="Heiman D."/>
            <person name="Howarth C."/>
            <person name="Larson L."/>
            <person name="Lui A."/>
            <person name="MacDonald P.J.P."/>
            <person name="Mehta T."/>
            <person name="Montmayeur A."/>
            <person name="Murphy C."/>
            <person name="Neiman D."/>
            <person name="Pearson M."/>
            <person name="Priest M."/>
            <person name="Roberts A."/>
            <person name="Saif S."/>
            <person name="Shea T."/>
            <person name="Shenoy N."/>
            <person name="Sisk P."/>
            <person name="Stolte C."/>
            <person name="Sykes S."/>
            <person name="Yandava C."/>
            <person name="Wortman J."/>
            <person name="Nusbaum C."/>
            <person name="Birren B."/>
        </authorList>
    </citation>
    <scope>NUCLEOTIDE SEQUENCE [LARGE SCALE GENOMIC DNA]</scope>
    <source>
        <strain evidence="4 5">ATCC BAA-286</strain>
    </source>
</reference>
<comment type="caution">
    <text evidence="4">The sequence shown here is derived from an EMBL/GenBank/DDBJ whole genome shotgun (WGS) entry which is preliminary data.</text>
</comment>
<dbReference type="PIRSF" id="PIRSF005384">
    <property type="entry name" value="RpiB_LacA_B"/>
    <property type="match status" value="1"/>
</dbReference>
<feature type="binding site" evidence="3">
    <location>
        <position position="159"/>
    </location>
    <ligand>
        <name>D-ribulose 5-phosphate</name>
        <dbReference type="ChEBI" id="CHEBI:58121"/>
    </ligand>
</feature>
<evidence type="ECO:0000313" key="5">
    <source>
        <dbReference type="Proteomes" id="UP000004913"/>
    </source>
</evidence>
<dbReference type="Gene3D" id="3.40.1400.10">
    <property type="entry name" value="Sugar-phosphate isomerase, RpiB/LacA/LacB"/>
    <property type="match status" value="1"/>
</dbReference>
<comment type="similarity">
    <text evidence="1">Belongs to the LacAB/RpiB family.</text>
</comment>
<feature type="binding site" evidence="3">
    <location>
        <begin position="35"/>
        <end position="36"/>
    </location>
    <ligand>
        <name>D-ribulose 5-phosphate</name>
        <dbReference type="ChEBI" id="CHEBI:58121"/>
    </ligand>
</feature>
<dbReference type="InterPro" id="IPR036569">
    <property type="entry name" value="RpiB_LacA_LacB_sf"/>
</dbReference>
<feature type="binding site" evidence="3">
    <location>
        <position position="163"/>
    </location>
    <ligand>
        <name>D-ribulose 5-phosphate</name>
        <dbReference type="ChEBI" id="CHEBI:58121"/>
    </ligand>
</feature>
<dbReference type="PANTHER" id="PTHR30345:SF0">
    <property type="entry name" value="DNA DAMAGE-REPAIR_TOLERATION PROTEIN DRT102"/>
    <property type="match status" value="1"/>
</dbReference>
<protein>
    <recommendedName>
        <fullName evidence="6">Ribose 5-phosphate isomerase B</fullName>
    </recommendedName>
</protein>
<feature type="binding site" evidence="3">
    <location>
        <position position="136"/>
    </location>
    <ligand>
        <name>D-ribulose 5-phosphate</name>
        <dbReference type="ChEBI" id="CHEBI:58121"/>
    </ligand>
</feature>
<evidence type="ECO:0008006" key="6">
    <source>
        <dbReference type="Google" id="ProtNLM"/>
    </source>
</evidence>
<evidence type="ECO:0000256" key="2">
    <source>
        <dbReference type="PIRSR" id="PIRSR005384-1"/>
    </source>
</evidence>
<accession>F5J0H6</accession>